<name>A0ABQ8Z8M1_9EUKA</name>
<protein>
    <submittedName>
        <fullName evidence="8">G protein-coupled receptor</fullName>
    </submittedName>
</protein>
<feature type="transmembrane region" description="Helical" evidence="6">
    <location>
        <begin position="152"/>
        <end position="173"/>
    </location>
</feature>
<dbReference type="Proteomes" id="UP001150062">
    <property type="component" value="Unassembled WGS sequence"/>
</dbReference>
<evidence type="ECO:0000259" key="7">
    <source>
        <dbReference type="PROSITE" id="PS50261"/>
    </source>
</evidence>
<dbReference type="PROSITE" id="PS50261">
    <property type="entry name" value="G_PROTEIN_RECEP_F2_4"/>
    <property type="match status" value="1"/>
</dbReference>
<comment type="caution">
    <text evidence="8">The sequence shown here is derived from an EMBL/GenBank/DDBJ whole genome shotgun (WGS) entry which is preliminary data.</text>
</comment>
<keyword evidence="3 6" id="KW-1133">Transmembrane helix</keyword>
<feature type="compositionally biased region" description="Polar residues" evidence="5">
    <location>
        <begin position="323"/>
        <end position="346"/>
    </location>
</feature>
<accession>A0ABQ8Z8M1</accession>
<feature type="region of interest" description="Disordered" evidence="5">
    <location>
        <begin position="322"/>
        <end position="346"/>
    </location>
</feature>
<evidence type="ECO:0000313" key="9">
    <source>
        <dbReference type="Proteomes" id="UP001150062"/>
    </source>
</evidence>
<evidence type="ECO:0000256" key="5">
    <source>
        <dbReference type="SAM" id="MobiDB-lite"/>
    </source>
</evidence>
<evidence type="ECO:0000256" key="1">
    <source>
        <dbReference type="ARBA" id="ARBA00004141"/>
    </source>
</evidence>
<keyword evidence="8" id="KW-0675">Receptor</keyword>
<feature type="transmembrane region" description="Helical" evidence="6">
    <location>
        <begin position="251"/>
        <end position="271"/>
    </location>
</feature>
<keyword evidence="2 6" id="KW-0812">Transmembrane</keyword>
<gene>
    <name evidence="8" type="ORF">M0813_13542</name>
</gene>
<feature type="domain" description="G-protein coupled receptors family 2 profile 2" evidence="7">
    <location>
        <begin position="6"/>
        <end position="272"/>
    </location>
</feature>
<organism evidence="8 9">
    <name type="scientific">Anaeramoeba flamelloides</name>
    <dbReference type="NCBI Taxonomy" id="1746091"/>
    <lineage>
        <taxon>Eukaryota</taxon>
        <taxon>Metamonada</taxon>
        <taxon>Anaeramoebidae</taxon>
        <taxon>Anaeramoeba</taxon>
    </lineage>
</organism>
<dbReference type="InterPro" id="IPR017981">
    <property type="entry name" value="GPCR_2-like_7TM"/>
</dbReference>
<dbReference type="EMBL" id="JAOAOG010000035">
    <property type="protein sequence ID" value="KAJ6253047.1"/>
    <property type="molecule type" value="Genomic_DNA"/>
</dbReference>
<evidence type="ECO:0000256" key="4">
    <source>
        <dbReference type="ARBA" id="ARBA00023136"/>
    </source>
</evidence>
<proteinExistence type="predicted"/>
<dbReference type="PANTHER" id="PTHR23112">
    <property type="entry name" value="G PROTEIN-COUPLED RECEPTOR 157-RELATED"/>
    <property type="match status" value="1"/>
</dbReference>
<evidence type="ECO:0000313" key="8">
    <source>
        <dbReference type="EMBL" id="KAJ6253047.1"/>
    </source>
</evidence>
<comment type="subcellular location">
    <subcellularLocation>
        <location evidence="1">Membrane</location>
        <topology evidence="1">Multi-pass membrane protein</topology>
    </subcellularLocation>
</comment>
<sequence length="346" mass="40619">MTDSPSIKISITFLSLGIIGYIIIIFTYLKFKQLQNNYLKYLFPLACYDLPSCLISIIPTRKNGSLCTAQALLNMLFSPMAPFWCVTISFCTYLYLVWQSSESLRQKLMKWAHLFVWIVSLPFLIATTFSNSSPETFEEYCFYTNNTLKVLYAYYWLAIALCVFFYISSIYSYSKLYKVIFQGTKKLGSETNKNENQKGKSKSTQAKNHYLYYQLKTLSIPLVFIWCYFWPSLDRVMQWSRKKKSPLWIQYMHTIFFAQTGLILCLIFVIFSSSARKQYKRMFGLKYSNLNQDTPDNEDNFFDSSNDEVDEILDEQDNEDIWNENNTQNKNNISLSDSPNEKTSLF</sequence>
<feature type="transmembrane region" description="Helical" evidence="6">
    <location>
        <begin position="80"/>
        <end position="98"/>
    </location>
</feature>
<evidence type="ECO:0000256" key="2">
    <source>
        <dbReference type="ARBA" id="ARBA00022692"/>
    </source>
</evidence>
<evidence type="ECO:0000256" key="6">
    <source>
        <dbReference type="SAM" id="Phobius"/>
    </source>
</evidence>
<evidence type="ECO:0000256" key="3">
    <source>
        <dbReference type="ARBA" id="ARBA00022989"/>
    </source>
</evidence>
<reference evidence="8" key="1">
    <citation type="submission" date="2022-08" db="EMBL/GenBank/DDBJ databases">
        <title>Novel sulfate-reducing endosymbionts in the free-living metamonad Anaeramoeba.</title>
        <authorList>
            <person name="Jerlstrom-Hultqvist J."/>
            <person name="Cepicka I."/>
            <person name="Gallot-Lavallee L."/>
            <person name="Salas-Leiva D."/>
            <person name="Curtis B.A."/>
            <person name="Zahonova K."/>
            <person name="Pipaliya S."/>
            <person name="Dacks J."/>
            <person name="Roger A.J."/>
        </authorList>
    </citation>
    <scope>NUCLEOTIDE SEQUENCE</scope>
    <source>
        <strain evidence="8">Schooner1</strain>
    </source>
</reference>
<dbReference type="PANTHER" id="PTHR23112:SF0">
    <property type="entry name" value="TRANSMEMBRANE PROTEIN 116"/>
    <property type="match status" value="1"/>
</dbReference>
<feature type="transmembrane region" description="Helical" evidence="6">
    <location>
        <begin position="210"/>
        <end position="231"/>
    </location>
</feature>
<dbReference type="Gene3D" id="1.20.1070.10">
    <property type="entry name" value="Rhodopsin 7-helix transmembrane proteins"/>
    <property type="match status" value="1"/>
</dbReference>
<keyword evidence="9" id="KW-1185">Reference proteome</keyword>
<dbReference type="PRINTS" id="PR02001">
    <property type="entry name" value="GCR1CAMPR"/>
</dbReference>
<dbReference type="InterPro" id="IPR022343">
    <property type="entry name" value="GCR1-cAMP_receptor"/>
</dbReference>
<feature type="transmembrane region" description="Helical" evidence="6">
    <location>
        <begin position="6"/>
        <end position="29"/>
    </location>
</feature>
<dbReference type="SUPFAM" id="SSF81321">
    <property type="entry name" value="Family A G protein-coupled receptor-like"/>
    <property type="match status" value="1"/>
</dbReference>
<keyword evidence="4 6" id="KW-0472">Membrane</keyword>
<feature type="transmembrane region" description="Helical" evidence="6">
    <location>
        <begin position="110"/>
        <end position="132"/>
    </location>
</feature>